<evidence type="ECO:0000313" key="6">
    <source>
        <dbReference type="Proteomes" id="UP000199656"/>
    </source>
</evidence>
<dbReference type="NCBIfam" id="NF045579">
    <property type="entry name" value="rhamnoside_JR"/>
    <property type="match status" value="1"/>
</dbReference>
<protein>
    <submittedName>
        <fullName evidence="5">Glycosyl hydrolases family 2, sugar binding domain</fullName>
    </submittedName>
</protein>
<evidence type="ECO:0000256" key="2">
    <source>
        <dbReference type="ARBA" id="ARBA00022801"/>
    </source>
</evidence>
<dbReference type="PANTHER" id="PTHR43817:SF1">
    <property type="entry name" value="HYDROLASE, FAMILY 43, PUTATIVE (AFU_ORTHOLOGUE AFUA_3G01660)-RELATED"/>
    <property type="match status" value="1"/>
</dbReference>
<evidence type="ECO:0000256" key="3">
    <source>
        <dbReference type="SAM" id="SignalP"/>
    </source>
</evidence>
<dbReference type="InterPro" id="IPR008979">
    <property type="entry name" value="Galactose-bd-like_sf"/>
</dbReference>
<keyword evidence="6" id="KW-1185">Reference proteome</keyword>
<feature type="chain" id="PRO_5011667970" evidence="3">
    <location>
        <begin position="23"/>
        <end position="997"/>
    </location>
</feature>
<dbReference type="Gene3D" id="2.60.120.260">
    <property type="entry name" value="Galactose-binding domain-like"/>
    <property type="match status" value="1"/>
</dbReference>
<name>A0A1H3Y9K5_9BACT</name>
<dbReference type="SUPFAM" id="SSF49785">
    <property type="entry name" value="Galactose-binding domain-like"/>
    <property type="match status" value="1"/>
</dbReference>
<dbReference type="STRING" id="408074.SAMN05660909_00737"/>
<dbReference type="InterPro" id="IPR054593">
    <property type="entry name" value="Beta-mannosidase-like_N2"/>
</dbReference>
<proteinExistence type="predicted"/>
<accession>A0A1H3Y9K5</accession>
<dbReference type="GO" id="GO:0004553">
    <property type="term" value="F:hydrolase activity, hydrolyzing O-glycosyl compounds"/>
    <property type="evidence" value="ECO:0007669"/>
    <property type="project" value="UniProtKB-ARBA"/>
</dbReference>
<organism evidence="5 6">
    <name type="scientific">Chitinophaga terrae</name>
    <name type="common">ex Kim and Jung 2007</name>
    <dbReference type="NCBI Taxonomy" id="408074"/>
    <lineage>
        <taxon>Bacteria</taxon>
        <taxon>Pseudomonadati</taxon>
        <taxon>Bacteroidota</taxon>
        <taxon>Chitinophagia</taxon>
        <taxon>Chitinophagales</taxon>
        <taxon>Chitinophagaceae</taxon>
        <taxon>Chitinophaga</taxon>
    </lineage>
</organism>
<dbReference type="AlphaFoldDB" id="A0A1H3Y9K5"/>
<evidence type="ECO:0000313" key="5">
    <source>
        <dbReference type="EMBL" id="SEA07562.1"/>
    </source>
</evidence>
<evidence type="ECO:0000259" key="4">
    <source>
        <dbReference type="Pfam" id="PF22666"/>
    </source>
</evidence>
<gene>
    <name evidence="5" type="ORF">SAMN05660909_00737</name>
</gene>
<dbReference type="PANTHER" id="PTHR43817">
    <property type="entry name" value="GLYCOSYL HYDROLASE"/>
    <property type="match status" value="1"/>
</dbReference>
<dbReference type="RefSeq" id="WP_089758796.1">
    <property type="nucleotide sequence ID" value="NZ_BKAT01000021.1"/>
</dbReference>
<dbReference type="OrthoDB" id="9761519at2"/>
<dbReference type="EMBL" id="FNRL01000002">
    <property type="protein sequence ID" value="SEA07562.1"/>
    <property type="molecule type" value="Genomic_DNA"/>
</dbReference>
<feature type="signal peptide" evidence="3">
    <location>
        <begin position="1"/>
        <end position="22"/>
    </location>
</feature>
<feature type="domain" description="Beta-mannosidase-like galactose-binding" evidence="4">
    <location>
        <begin position="865"/>
        <end position="935"/>
    </location>
</feature>
<dbReference type="Proteomes" id="UP000199656">
    <property type="component" value="Unassembled WGS sequence"/>
</dbReference>
<dbReference type="Pfam" id="PF17132">
    <property type="entry name" value="Glyco_hydro_106"/>
    <property type="match status" value="1"/>
</dbReference>
<sequence>MKCLASLCIPLFLLFPCLPASTQSNNLKAGFLRPPANCRPGVYWYFMDGNMNAESITRDLESMKTAGIGQVVFLEVNVGIPRGNVTFLSDEWLHLFSHLVKEATRLGISVTLGIGPGWTGSGGPWVTANRSMQTLVASETVIQANDAAPVVLPVPPPEKPFFGEGTLTDELRDKRNAFYEDVAVLAFPAPEKQEKIASWPEKAFYYRAPYTSSIVKPFLTEATTVVDPAATIPRREVLDLTEKMDKQGRLHWRPQSGKWIVMRFGSRNNGAVTRPAPIPGLGFECDKFDTTALKDHLNAYVGRIFEKVGMKPGKQSPGGITFLHMDSWEMGSQNWSQHFRKEFSRRRGYDPLKYFPAYRGYVVDNAQVSERFLWDMRLTTQELIFEYHVKFVKEYAKKYNLKLSIEPYDMNPTSDLELGRLADVPMAEFWSLHRGFNSSFSVIEASSIAHVEGKPQVPAEAFTAQDNEGWQQHPASMKNQGDWAFAAGVNRFVYHTFQNQFLPDSLKPGATMGPYGIHWDRSQTWWPMAGSYHQYVTRCSYLLQQGRTVADILYLAPEGCPHVFVPPSSAIRGDTIGDRREYNFDGCTASQLARAKVVNKKIVFPGGATYRVLVLPASETMTPELLSVVERLLKAGAMVIGNPPSRSPSLVNYPACDKEVVAAAKRIWAVADDPSLSIRPYGKGTIISGGNTKELDGQLYPFYETVTAMLKRYGAPADFEADGPVRYTHRTGGHWDVYFVSNTTDKPVNVQCRFRTTKGAPERWDAINGKISRVKYFEQEGPVTSLPLQLDAFESCFIVFDENNRWASISAPVEKKSLQVMDLSTEWKVAFDKKWGGPEMADFSRLQDWSRSPDSGIRYYSGIAVYTKTFDYNASMKQSGIYLDLGKVRNLARITLNGKELGTVWTAPWRIDISSALKQKNNVLKIEVANLWANRLIGDERRTDDGIKNGAWPQWLINGTPRPGNRYTFTTSRQYNANSRLFESGLLGPVTITIEDE</sequence>
<evidence type="ECO:0000256" key="1">
    <source>
        <dbReference type="ARBA" id="ARBA00022729"/>
    </source>
</evidence>
<reference evidence="6" key="1">
    <citation type="submission" date="2016-10" db="EMBL/GenBank/DDBJ databases">
        <authorList>
            <person name="Varghese N."/>
            <person name="Submissions S."/>
        </authorList>
    </citation>
    <scope>NUCLEOTIDE SEQUENCE [LARGE SCALE GENOMIC DNA]</scope>
    <source>
        <strain evidence="6">DSM 23920</strain>
    </source>
</reference>
<keyword evidence="2 5" id="KW-0378">Hydrolase</keyword>
<dbReference type="Pfam" id="PF22666">
    <property type="entry name" value="Glyco_hydro_2_N2"/>
    <property type="match status" value="1"/>
</dbReference>
<keyword evidence="1 3" id="KW-0732">Signal</keyword>